<evidence type="ECO:0000256" key="1">
    <source>
        <dbReference type="SAM" id="MobiDB-lite"/>
    </source>
</evidence>
<comment type="caution">
    <text evidence="3">The sequence shown here is derived from an EMBL/GenBank/DDBJ whole genome shotgun (WGS) entry which is preliminary data.</text>
</comment>
<feature type="compositionally biased region" description="Basic and acidic residues" evidence="1">
    <location>
        <begin position="960"/>
        <end position="973"/>
    </location>
</feature>
<dbReference type="OrthoDB" id="5985599at2759"/>
<feature type="region of interest" description="Disordered" evidence="1">
    <location>
        <begin position="960"/>
        <end position="992"/>
    </location>
</feature>
<dbReference type="EMBL" id="CAJOBC010002809">
    <property type="protein sequence ID" value="CAF3752547.1"/>
    <property type="molecule type" value="Genomic_DNA"/>
</dbReference>
<sequence>MLRPATSYAIRKNFCKNVSVKRHEKYFRITYCWAYGTVATCTAAQISSGTSLINLNGYPGSGDKLDCVSGTCPSNWNSQKPSIVPYCTDVSADLKTIVGQRSDTVSLAIGSKFTVAFQDSAWRNLDGPGSGAVNSGADWSVSTYIDLTIRSDTGTCNSPPVSTMMSPINIVKGVRTVIQIPITDPDGDPMKCRWPSGTVECGQVCPPASLPSGTQLFPNCTFIITGLNNGDWYAATVEVEDFINSTSTTALSTVPVQFLINVVNSATCPHDPKIIGLPLDQGCIPLYVGQTYATQLIALNSCTSYGTVIDDIATLSFPAPQRQHHQHQQLAQRRLQRLVQVLPQQALQPQRQHHQHQQLAQRRLQRLVQVLPQQALQLQRQQQQHQQLAQRRRQQLAQHRLQRLVQLLPQQALQLQRRHHRRQQLAQRQQHQQRPQLQQPAQHQHQQRQQQVQRQQPRPRQHQPLQLQVPPLQVRHQPHPLQHGHWELTCRSLYVCHLHTVLFTVCFLWLVYFPTVRRQLQPAQVQQVQRPQLLPHPQQQKTSAHLIFVLFLILASSPAYLPLIAALSALVALALLCCCYYCLCCGPCARRHRRASGRKKQGEWEFYFIKNIATSDHLQLLETSLSSVNKHVPSSKPKTALVHSSSDTQSLSRETSANLTMSSFLDIDFNCDSFLSLNEQPRTPKYLRNTSVTTVSKIKSSHLASHSIPNEGIKASISFDKTNNKNETANSSKRESKVTMTKLKLTKTQKSSVTSMDQSKERTYSFRSAVIPQSSLLPTVDKYRRKSTSDVSVVRLKRSNETANSQDRLHNTAHDIDTIVLDKSKPDGKDTAIIKVLSPKNSSSKKTPEPASGRVKTSGSVSVVHVKHEKSATTTGTTKERDLTGYLPLEAVHNVTALSPKTPNEKGVSVVKVSTSARKPSYKSPELEMQREKMSEPIAVIHVNRDTSPPMPTITERVEDITLKSSTTEENKRQKPSGVTVTKLPNLKKLND</sequence>
<gene>
    <name evidence="3" type="ORF">GPM918_LOCUS12693</name>
    <name evidence="4" type="ORF">SRO942_LOCUS12693</name>
</gene>
<dbReference type="Proteomes" id="UP000663829">
    <property type="component" value="Unassembled WGS sequence"/>
</dbReference>
<keyword evidence="2" id="KW-0472">Membrane</keyword>
<protein>
    <submittedName>
        <fullName evidence="3">Uncharacterized protein</fullName>
    </submittedName>
</protein>
<proteinExistence type="predicted"/>
<evidence type="ECO:0000313" key="4">
    <source>
        <dbReference type="EMBL" id="CAF3752547.1"/>
    </source>
</evidence>
<feature type="region of interest" description="Disordered" evidence="1">
    <location>
        <begin position="837"/>
        <end position="862"/>
    </location>
</feature>
<keyword evidence="2" id="KW-0812">Transmembrane</keyword>
<feature type="region of interest" description="Disordered" evidence="1">
    <location>
        <begin position="416"/>
        <end position="463"/>
    </location>
</feature>
<keyword evidence="5" id="KW-1185">Reference proteome</keyword>
<feature type="transmembrane region" description="Helical" evidence="2">
    <location>
        <begin position="492"/>
        <end position="512"/>
    </location>
</feature>
<feature type="transmembrane region" description="Helical" evidence="2">
    <location>
        <begin position="543"/>
        <end position="561"/>
    </location>
</feature>
<reference evidence="3" key="1">
    <citation type="submission" date="2021-02" db="EMBL/GenBank/DDBJ databases">
        <authorList>
            <person name="Nowell W R."/>
        </authorList>
    </citation>
    <scope>NUCLEOTIDE SEQUENCE</scope>
</reference>
<dbReference type="Proteomes" id="UP000681722">
    <property type="component" value="Unassembled WGS sequence"/>
</dbReference>
<feature type="compositionally biased region" description="Low complexity" evidence="1">
    <location>
        <begin position="424"/>
        <end position="463"/>
    </location>
</feature>
<organism evidence="3 5">
    <name type="scientific">Didymodactylos carnosus</name>
    <dbReference type="NCBI Taxonomy" id="1234261"/>
    <lineage>
        <taxon>Eukaryota</taxon>
        <taxon>Metazoa</taxon>
        <taxon>Spiralia</taxon>
        <taxon>Gnathifera</taxon>
        <taxon>Rotifera</taxon>
        <taxon>Eurotatoria</taxon>
        <taxon>Bdelloidea</taxon>
        <taxon>Philodinida</taxon>
        <taxon>Philodinidae</taxon>
        <taxon>Didymodactylos</taxon>
    </lineage>
</organism>
<accession>A0A814F9Q8</accession>
<name>A0A814F9Q8_9BILA</name>
<dbReference type="AlphaFoldDB" id="A0A814F9Q8"/>
<keyword evidence="2" id="KW-1133">Transmembrane helix</keyword>
<evidence type="ECO:0000313" key="3">
    <source>
        <dbReference type="EMBL" id="CAF0979939.1"/>
    </source>
</evidence>
<evidence type="ECO:0000313" key="5">
    <source>
        <dbReference type="Proteomes" id="UP000663829"/>
    </source>
</evidence>
<evidence type="ECO:0000256" key="2">
    <source>
        <dbReference type="SAM" id="Phobius"/>
    </source>
</evidence>
<dbReference type="EMBL" id="CAJNOQ010002809">
    <property type="protein sequence ID" value="CAF0979939.1"/>
    <property type="molecule type" value="Genomic_DNA"/>
</dbReference>